<evidence type="ECO:0000313" key="2">
    <source>
        <dbReference type="Proteomes" id="UP001595462"/>
    </source>
</evidence>
<organism evidence="1 2">
    <name type="scientific">Salinisphaera aquimarina</name>
    <dbReference type="NCBI Taxonomy" id="2094031"/>
    <lineage>
        <taxon>Bacteria</taxon>
        <taxon>Pseudomonadati</taxon>
        <taxon>Pseudomonadota</taxon>
        <taxon>Gammaproteobacteria</taxon>
        <taxon>Salinisphaerales</taxon>
        <taxon>Salinisphaeraceae</taxon>
        <taxon>Salinisphaera</taxon>
    </lineage>
</organism>
<dbReference type="Gene3D" id="2.60.120.620">
    <property type="entry name" value="q2cbj1_9rhob like domain"/>
    <property type="match status" value="1"/>
</dbReference>
<name>A0ABV7EKI6_9GAMM</name>
<comment type="caution">
    <text evidence="1">The sequence shown here is derived from an EMBL/GenBank/DDBJ whole genome shotgun (WGS) entry which is preliminary data.</text>
</comment>
<accession>A0ABV7EKI6</accession>
<dbReference type="Proteomes" id="UP001595462">
    <property type="component" value="Unassembled WGS sequence"/>
</dbReference>
<evidence type="ECO:0008006" key="3">
    <source>
        <dbReference type="Google" id="ProtNLM"/>
    </source>
</evidence>
<keyword evidence="2" id="KW-1185">Reference proteome</keyword>
<reference evidence="2" key="1">
    <citation type="journal article" date="2019" name="Int. J. Syst. Evol. Microbiol.">
        <title>The Global Catalogue of Microorganisms (GCM) 10K type strain sequencing project: providing services to taxonomists for standard genome sequencing and annotation.</title>
        <authorList>
            <consortium name="The Broad Institute Genomics Platform"/>
            <consortium name="The Broad Institute Genome Sequencing Center for Infectious Disease"/>
            <person name="Wu L."/>
            <person name="Ma J."/>
        </authorList>
    </citation>
    <scope>NUCLEOTIDE SEQUENCE [LARGE SCALE GENOMIC DNA]</scope>
    <source>
        <strain evidence="2">KCTC 52640</strain>
    </source>
</reference>
<evidence type="ECO:0000313" key="1">
    <source>
        <dbReference type="EMBL" id="MFC3102449.1"/>
    </source>
</evidence>
<protein>
    <recommendedName>
        <fullName evidence="3">Prolyl 4-hydroxylase alpha subunit Fe(2+) 2OG dioxygenase domain-containing protein</fullName>
    </recommendedName>
</protein>
<dbReference type="RefSeq" id="WP_380685524.1">
    <property type="nucleotide sequence ID" value="NZ_JBHRSS010000001.1"/>
</dbReference>
<sequence>MLQSFFLKDIVFAMEFLDYKRLEAIEAKRFQQTDPYPWINPAGLLTDAGYERLLGHMPSTDQMTPTFGMQRSHGQKAHDRYALEYRDDVDLDPAWHEFIAELRGKRYHDFIKRMFGRGLFKLNFHWHYAPRGASVSPHCDAQRKLGSHIFYFSSPENWDASWGGDTVILDDHGKFDRKSAPEFEDFPDAYQGESMGNYSLLFQRQAKSWHGVREITCPEGMHRKVFIVVINDRVRAAVRRIKGRLKGEEIRDV</sequence>
<gene>
    <name evidence="1" type="ORF">ACFOSU_00925</name>
</gene>
<proteinExistence type="predicted"/>
<dbReference type="EMBL" id="JBHRSS010000001">
    <property type="protein sequence ID" value="MFC3102449.1"/>
    <property type="molecule type" value="Genomic_DNA"/>
</dbReference>